<protein>
    <submittedName>
        <fullName evidence="1">Uncharacterized protein</fullName>
    </submittedName>
</protein>
<gene>
    <name evidence="1" type="ORF">Q757_02045</name>
</gene>
<proteinExistence type="predicted"/>
<comment type="caution">
    <text evidence="1">The sequence shown here is derived from an EMBL/GenBank/DDBJ whole genome shotgun (WGS) entry which is preliminary data.</text>
</comment>
<evidence type="ECO:0000313" key="1">
    <source>
        <dbReference type="EMBL" id="KGO32268.1"/>
    </source>
</evidence>
<accession>A0ABR4XS03</accession>
<organism evidence="1 2">
    <name type="scientific">Oenococcus alcoholitolerans</name>
    <dbReference type="NCBI Taxonomy" id="931074"/>
    <lineage>
        <taxon>Bacteria</taxon>
        <taxon>Bacillati</taxon>
        <taxon>Bacillota</taxon>
        <taxon>Bacilli</taxon>
        <taxon>Lactobacillales</taxon>
        <taxon>Lactobacillaceae</taxon>
        <taxon>Oenococcus</taxon>
    </lineage>
</organism>
<dbReference type="EMBL" id="AXCV01000052">
    <property type="protein sequence ID" value="KGO32268.1"/>
    <property type="molecule type" value="Genomic_DNA"/>
</dbReference>
<evidence type="ECO:0000313" key="2">
    <source>
        <dbReference type="Proteomes" id="UP000030023"/>
    </source>
</evidence>
<sequence length="178" mass="20224">MQKKISTALPAGAVFAAIKQPSVSLADAIKSGIDSKNIVGDQARRQDPDFRFNGILLDRPEYLENLQNVEEGQSARFYNFYRKKNGDFGSRSGSLISQDHLAVLLKYDRKKLIEAGKLISRGRFPLKPVRNGNRSALTFSDYQQVMNFDLKLGNEYNDLDNIPSKGEELYKMMREEQQ</sequence>
<reference evidence="1 2" key="1">
    <citation type="journal article" date="2014" name="Antonie Van Leeuwenhoek">
        <title>Oenococcus alcoholitolerans sp. nov., a lactic acid bacteria isolated from cachaca and ethanol fermentation processes.</title>
        <authorList>
            <person name="Badotti F."/>
            <person name="Moreira A.P."/>
            <person name="Tonon L.A."/>
            <person name="de Lucena B.T."/>
            <person name="Gomes Fde C."/>
            <person name="Kruger R."/>
            <person name="Thompson C.C."/>
            <person name="de Morais M.A.Jr."/>
            <person name="Rosa C.A."/>
            <person name="Thompson F.L."/>
        </authorList>
    </citation>
    <scope>NUCLEOTIDE SEQUENCE [LARGE SCALE GENOMIC DNA]</scope>
    <source>
        <strain evidence="1 2">UFRJ-M7.2.18</strain>
    </source>
</reference>
<dbReference type="Proteomes" id="UP000030023">
    <property type="component" value="Unassembled WGS sequence"/>
</dbReference>
<keyword evidence="2" id="KW-1185">Reference proteome</keyword>
<name>A0ABR4XS03_9LACO</name>